<dbReference type="CDD" id="cd00167">
    <property type="entry name" value="SANT"/>
    <property type="match status" value="2"/>
</dbReference>
<keyword evidence="4" id="KW-1185">Reference proteome</keyword>
<dbReference type="SUPFAM" id="SSF46689">
    <property type="entry name" value="Homeodomain-like"/>
    <property type="match status" value="1"/>
</dbReference>
<dbReference type="AlphaFoldDB" id="A0AAU9J7P2"/>
<sequence length="230" mass="27139">MHICYTAQIHNRTMDSDINNLYWAFPQYTQNLPKFDELPQGCVWVPCIPDFTTNTYIPIYNLHAQIHLPSNTKTQACKSEKIKISRGGIKTLPWKESEDKLLQDLVELHGLKKWSLISQEINKALYDGNEMRKGKHCRERWHNHLDPGLNKGEWSYEEDIYLLQLKEQYGNRWSLISKGLQGRNENSVKNRWNCLIKRARQDPEMQYYSSDTITAILIKELQEQRSQTNN</sequence>
<dbReference type="PANTHER" id="PTHR45614:SF274">
    <property type="entry name" value="MYB-LIKE DNA-BINDING PROTEIN"/>
    <property type="match status" value="1"/>
</dbReference>
<dbReference type="Gene3D" id="1.10.10.60">
    <property type="entry name" value="Homeodomain-like"/>
    <property type="match status" value="2"/>
</dbReference>
<feature type="domain" description="Myb-like" evidence="1">
    <location>
        <begin position="146"/>
        <end position="196"/>
    </location>
</feature>
<reference evidence="3" key="1">
    <citation type="submission" date="2021-09" db="EMBL/GenBank/DDBJ databases">
        <authorList>
            <consortium name="AG Swart"/>
            <person name="Singh M."/>
            <person name="Singh A."/>
            <person name="Seah K."/>
            <person name="Emmerich C."/>
        </authorList>
    </citation>
    <scope>NUCLEOTIDE SEQUENCE</scope>
    <source>
        <strain evidence="3">ATCC30299</strain>
    </source>
</reference>
<dbReference type="GO" id="GO:0005634">
    <property type="term" value="C:nucleus"/>
    <property type="evidence" value="ECO:0007669"/>
    <property type="project" value="TreeGrafter"/>
</dbReference>
<dbReference type="InterPro" id="IPR017930">
    <property type="entry name" value="Myb_dom"/>
</dbReference>
<dbReference type="Pfam" id="PF13921">
    <property type="entry name" value="Myb_DNA-bind_6"/>
    <property type="match status" value="1"/>
</dbReference>
<feature type="domain" description="Myb-like" evidence="1">
    <location>
        <begin position="86"/>
        <end position="145"/>
    </location>
</feature>
<comment type="caution">
    <text evidence="3">The sequence shown here is derived from an EMBL/GenBank/DDBJ whole genome shotgun (WGS) entry which is preliminary data.</text>
</comment>
<dbReference type="InterPro" id="IPR001005">
    <property type="entry name" value="SANT/Myb"/>
</dbReference>
<dbReference type="InterPro" id="IPR009057">
    <property type="entry name" value="Homeodomain-like_sf"/>
</dbReference>
<dbReference type="GO" id="GO:0000981">
    <property type="term" value="F:DNA-binding transcription factor activity, RNA polymerase II-specific"/>
    <property type="evidence" value="ECO:0007669"/>
    <property type="project" value="TreeGrafter"/>
</dbReference>
<dbReference type="PROSITE" id="PS50090">
    <property type="entry name" value="MYB_LIKE"/>
    <property type="match status" value="2"/>
</dbReference>
<accession>A0AAU9J7P2</accession>
<evidence type="ECO:0000313" key="4">
    <source>
        <dbReference type="Proteomes" id="UP001162131"/>
    </source>
</evidence>
<evidence type="ECO:0000259" key="1">
    <source>
        <dbReference type="PROSITE" id="PS50090"/>
    </source>
</evidence>
<dbReference type="SMART" id="SM00717">
    <property type="entry name" value="SANT"/>
    <property type="match status" value="2"/>
</dbReference>
<dbReference type="Proteomes" id="UP001162131">
    <property type="component" value="Unassembled WGS sequence"/>
</dbReference>
<dbReference type="GO" id="GO:0000978">
    <property type="term" value="F:RNA polymerase II cis-regulatory region sequence-specific DNA binding"/>
    <property type="evidence" value="ECO:0007669"/>
    <property type="project" value="TreeGrafter"/>
</dbReference>
<evidence type="ECO:0000313" key="3">
    <source>
        <dbReference type="EMBL" id="CAG9321295.1"/>
    </source>
</evidence>
<dbReference type="PANTHER" id="PTHR45614">
    <property type="entry name" value="MYB PROTEIN-RELATED"/>
    <property type="match status" value="1"/>
</dbReference>
<dbReference type="InterPro" id="IPR050560">
    <property type="entry name" value="MYB_TF"/>
</dbReference>
<dbReference type="EMBL" id="CAJZBQ010000028">
    <property type="protein sequence ID" value="CAG9321295.1"/>
    <property type="molecule type" value="Genomic_DNA"/>
</dbReference>
<dbReference type="PROSITE" id="PS51294">
    <property type="entry name" value="HTH_MYB"/>
    <property type="match status" value="2"/>
</dbReference>
<feature type="domain" description="HTH myb-type" evidence="2">
    <location>
        <begin position="146"/>
        <end position="200"/>
    </location>
</feature>
<organism evidence="3 4">
    <name type="scientific">Blepharisma stoltei</name>
    <dbReference type="NCBI Taxonomy" id="1481888"/>
    <lineage>
        <taxon>Eukaryota</taxon>
        <taxon>Sar</taxon>
        <taxon>Alveolata</taxon>
        <taxon>Ciliophora</taxon>
        <taxon>Postciliodesmatophora</taxon>
        <taxon>Heterotrichea</taxon>
        <taxon>Heterotrichida</taxon>
        <taxon>Blepharismidae</taxon>
        <taxon>Blepharisma</taxon>
    </lineage>
</organism>
<proteinExistence type="predicted"/>
<feature type="domain" description="HTH myb-type" evidence="2">
    <location>
        <begin position="86"/>
        <end position="145"/>
    </location>
</feature>
<protein>
    <submittedName>
        <fullName evidence="3">Uncharacterized protein</fullName>
    </submittedName>
</protein>
<evidence type="ECO:0000259" key="2">
    <source>
        <dbReference type="PROSITE" id="PS51294"/>
    </source>
</evidence>
<gene>
    <name evidence="3" type="ORF">BSTOLATCC_MIC28580</name>
</gene>
<name>A0AAU9J7P2_9CILI</name>